<accession>A0AB37WJD7</accession>
<feature type="domain" description="Glucose-methanol-choline oxidoreductase N-terminal" evidence="3">
    <location>
        <begin position="363"/>
        <end position="377"/>
    </location>
</feature>
<comment type="caution">
    <text evidence="4">The sequence shown here is derived from an EMBL/GenBank/DDBJ whole genome shotgun (WGS) entry which is preliminary data.</text>
</comment>
<dbReference type="GO" id="GO:0047429">
    <property type="term" value="F:nucleoside triphosphate diphosphatase activity"/>
    <property type="evidence" value="ECO:0007669"/>
    <property type="project" value="InterPro"/>
</dbReference>
<organism evidence="4 5">
    <name type="scientific">Alternaria tenuissima</name>
    <dbReference type="NCBI Taxonomy" id="119927"/>
    <lineage>
        <taxon>Eukaryota</taxon>
        <taxon>Fungi</taxon>
        <taxon>Dikarya</taxon>
        <taxon>Ascomycota</taxon>
        <taxon>Pezizomycotina</taxon>
        <taxon>Dothideomycetes</taxon>
        <taxon>Pleosporomycetidae</taxon>
        <taxon>Pleosporales</taxon>
        <taxon>Pleosporineae</taxon>
        <taxon>Pleosporaceae</taxon>
        <taxon>Alternaria</taxon>
        <taxon>Alternaria sect. Alternaria</taxon>
        <taxon>Alternaria alternata complex</taxon>
    </lineage>
</organism>
<dbReference type="SUPFAM" id="SSF101386">
    <property type="entry name" value="all-alpha NTP pyrophosphatases"/>
    <property type="match status" value="1"/>
</dbReference>
<dbReference type="GO" id="GO:0050660">
    <property type="term" value="F:flavin adenine dinucleotide binding"/>
    <property type="evidence" value="ECO:0007669"/>
    <property type="project" value="InterPro"/>
</dbReference>
<dbReference type="Gene3D" id="3.50.50.60">
    <property type="entry name" value="FAD/NAD(P)-binding domain"/>
    <property type="match status" value="1"/>
</dbReference>
<evidence type="ECO:0000313" key="5">
    <source>
        <dbReference type="Proteomes" id="UP000292340"/>
    </source>
</evidence>
<name>A0AB37WJD7_9PLEO</name>
<reference evidence="4" key="2">
    <citation type="journal article" date="2019" name="bioRxiv">
        <title>Genomics, evolutionary history and diagnostics of the Alternaria alternata species group including apple and Asian pear pathotypes.</title>
        <authorList>
            <person name="Armitage A.D."/>
            <person name="Cockerton H.M."/>
            <person name="Sreenivasaprasad S."/>
            <person name="Woodhall J.W."/>
            <person name="Lane C.R."/>
            <person name="Harrison R.J."/>
            <person name="Clarkson J.P."/>
        </authorList>
    </citation>
    <scope>NUCLEOTIDE SEQUENCE</scope>
    <source>
        <strain evidence="4">FERA 1164</strain>
    </source>
</reference>
<dbReference type="Proteomes" id="UP000292340">
    <property type="component" value="Unassembled WGS sequence"/>
</dbReference>
<reference evidence="4" key="1">
    <citation type="submission" date="2017-10" db="EMBL/GenBank/DDBJ databases">
        <authorList>
            <person name="Armitage A.D."/>
            <person name="Barbara D.J."/>
            <person name="Woodhall J.W."/>
            <person name="Sreenivasaprasad S."/>
            <person name="Lane C.R."/>
            <person name="Clarkson J.P."/>
            <person name="Harrison R.J."/>
        </authorList>
    </citation>
    <scope>NUCLEOTIDE SEQUENCE</scope>
    <source>
        <strain evidence="4">FERA 1164</strain>
    </source>
</reference>
<dbReference type="Pfam" id="PF05199">
    <property type="entry name" value="GMC_oxred_C"/>
    <property type="match status" value="1"/>
</dbReference>
<evidence type="ECO:0000256" key="2">
    <source>
        <dbReference type="SAM" id="SignalP"/>
    </source>
</evidence>
<dbReference type="AlphaFoldDB" id="A0AB37WJD7"/>
<evidence type="ECO:0000313" key="4">
    <source>
        <dbReference type="EMBL" id="RYN30142.1"/>
    </source>
</evidence>
<dbReference type="InterPro" id="IPR012132">
    <property type="entry name" value="GMC_OxRdtase"/>
</dbReference>
<evidence type="ECO:0000259" key="3">
    <source>
        <dbReference type="PROSITE" id="PS00624"/>
    </source>
</evidence>
<dbReference type="PANTHER" id="PTHR11552:SF80">
    <property type="entry name" value="GMC OXIDOREDUCTASE"/>
    <property type="match status" value="1"/>
</dbReference>
<dbReference type="SUPFAM" id="SSF54373">
    <property type="entry name" value="FAD-linked reductases, C-terminal domain"/>
    <property type="match status" value="1"/>
</dbReference>
<dbReference type="InterPro" id="IPR036188">
    <property type="entry name" value="FAD/NAD-bd_sf"/>
</dbReference>
<proteinExistence type="inferred from homology"/>
<dbReference type="InterPro" id="IPR025984">
    <property type="entry name" value="DCTPP"/>
</dbReference>
<dbReference type="Gene3D" id="3.30.410.40">
    <property type="match status" value="1"/>
</dbReference>
<feature type="signal peptide" evidence="2">
    <location>
        <begin position="1"/>
        <end position="27"/>
    </location>
</feature>
<dbReference type="GO" id="GO:0009143">
    <property type="term" value="P:nucleoside triphosphate catabolic process"/>
    <property type="evidence" value="ECO:0007669"/>
    <property type="project" value="InterPro"/>
</dbReference>
<evidence type="ECO:0000256" key="1">
    <source>
        <dbReference type="ARBA" id="ARBA00010790"/>
    </source>
</evidence>
<protein>
    <recommendedName>
        <fullName evidence="3">Glucose-methanol-choline oxidoreductase N-terminal domain-containing protein</fullName>
    </recommendedName>
</protein>
<dbReference type="PANTHER" id="PTHR11552">
    <property type="entry name" value="GLUCOSE-METHANOL-CHOLINE GMC OXIDOREDUCTASE"/>
    <property type="match status" value="1"/>
</dbReference>
<comment type="similarity">
    <text evidence="1">Belongs to the GMC oxidoreductase family.</text>
</comment>
<dbReference type="Gene3D" id="1.10.287.1080">
    <property type="entry name" value="MazG-like"/>
    <property type="match status" value="1"/>
</dbReference>
<dbReference type="InterPro" id="IPR007867">
    <property type="entry name" value="GMC_OxRtase_C"/>
</dbReference>
<dbReference type="CDD" id="cd11537">
    <property type="entry name" value="NTP-PPase_RS21-C6_like"/>
    <property type="match status" value="1"/>
</dbReference>
<dbReference type="SUPFAM" id="SSF51905">
    <property type="entry name" value="FAD/NAD(P)-binding domain"/>
    <property type="match status" value="1"/>
</dbReference>
<dbReference type="InterPro" id="IPR000172">
    <property type="entry name" value="GMC_OxRdtase_N"/>
</dbReference>
<sequence>MRFSDRTHGALGLSAALFFATISSVTALSQGSNDTYDYIVVGSGPGGGPLAVNLAKAGFKTLLLEAGDDESAEKRTQALALSEVPIPANLGWSFWARHYDDDEQTKRYQRLTWRLPNGDLWVGPGSSAPAGAEMLGVQYPRGATLGGSTLVNAGFNILPSERDWSQIEALTGDSSWNPERMREIFVKTEKNLYLPRGTPGHGFDGYLQLNEGNGTVFTTSPQSSEIYRSLVSEVGQNPDELEQLFDTDPNQLRSDRDQTVGLFGGVFHANRTWGRYSVRDHVLTTLRAVDATGRKRYPLEVRLNSLASKVLFEDSVNGNAPRAIGVEYLEGKSIYQGDLRYNASNDAITKQVYANKEVIVSGGTFNTPQLLLLSGVGPAADLEALNITVVADLPGVGRNMQDHNEIATIGLAAQNISVDGGSGFPRSQCTPRAPNDPCYDLWQQGHGPYAEGSIMGSMFFLKTNHSSTGERDIGMWSGPVGVRGFWPQTPNQSFIDPPNTFGFHTVHMHGSNRAGYVKLRSADPTAQPEINFRHFSDEGADQDIAAIKEAVAFFRRVHAGVAAPVGPNEVIWPTCSGSVSADGSCSDEANDEQFIRDNNYGHHATSTSSIGSDDDPNAVLDSKFRVRGVEGLRVVDAKPVPHHMGETSVRDALVAFAAERDWEQFHTPENLAKSISIEAAELLECFQWSADAEPKRVREELADVLTYCHLLAIRIGADPDQIVLEKLEVTRKKYPVDKARGVSTKYDKLPNSSG</sequence>
<dbReference type="GO" id="GO:0016614">
    <property type="term" value="F:oxidoreductase activity, acting on CH-OH group of donors"/>
    <property type="evidence" value="ECO:0007669"/>
    <property type="project" value="InterPro"/>
</dbReference>
<dbReference type="PROSITE" id="PS00624">
    <property type="entry name" value="GMC_OXRED_2"/>
    <property type="match status" value="1"/>
</dbReference>
<keyword evidence="2" id="KW-0732">Signal</keyword>
<dbReference type="EMBL" id="PDXB01000010">
    <property type="protein sequence ID" value="RYN30142.1"/>
    <property type="molecule type" value="Genomic_DNA"/>
</dbReference>
<gene>
    <name evidence="4" type="ORF">AA0115_g5114</name>
</gene>
<dbReference type="Pfam" id="PF12643">
    <property type="entry name" value="MazG-like"/>
    <property type="match status" value="1"/>
</dbReference>
<feature type="chain" id="PRO_5044339752" description="Glucose-methanol-choline oxidoreductase N-terminal domain-containing protein" evidence="2">
    <location>
        <begin position="28"/>
        <end position="754"/>
    </location>
</feature>
<dbReference type="Pfam" id="PF00732">
    <property type="entry name" value="GMC_oxred_N"/>
    <property type="match status" value="1"/>
</dbReference>